<evidence type="ECO:0008006" key="8">
    <source>
        <dbReference type="Google" id="ProtNLM"/>
    </source>
</evidence>
<evidence type="ECO:0000256" key="4">
    <source>
        <dbReference type="ARBA" id="ARBA00023136"/>
    </source>
</evidence>
<evidence type="ECO:0000313" key="6">
    <source>
        <dbReference type="EMBL" id="OGM63760.1"/>
    </source>
</evidence>
<name>A0A1F8BIG5_9BACT</name>
<dbReference type="PANTHER" id="PTHR36460:SF1">
    <property type="entry name" value="UPF0132 DOMAIN PROTEIN (AFU_ORTHOLOGUE AFUA_3G10255)"/>
    <property type="match status" value="1"/>
</dbReference>
<comment type="subcellular location">
    <subcellularLocation>
        <location evidence="1">Membrane</location>
        <topology evidence="1">Multi-pass membrane protein</topology>
    </subcellularLocation>
</comment>
<evidence type="ECO:0000256" key="1">
    <source>
        <dbReference type="ARBA" id="ARBA00004141"/>
    </source>
</evidence>
<gene>
    <name evidence="6" type="ORF">A2893_02145</name>
</gene>
<evidence type="ECO:0000256" key="3">
    <source>
        <dbReference type="ARBA" id="ARBA00022989"/>
    </source>
</evidence>
<evidence type="ECO:0000313" key="7">
    <source>
        <dbReference type="Proteomes" id="UP000176725"/>
    </source>
</evidence>
<dbReference type="InterPro" id="IPR019109">
    <property type="entry name" value="MamF_MmsF"/>
</dbReference>
<dbReference type="Pfam" id="PF09685">
    <property type="entry name" value="MamF_MmsF"/>
    <property type="match status" value="1"/>
</dbReference>
<dbReference type="STRING" id="1802521.A2893_02145"/>
<dbReference type="AlphaFoldDB" id="A0A1F8BIG5"/>
<comment type="caution">
    <text evidence="6">The sequence shown here is derived from an EMBL/GenBank/DDBJ whole genome shotgun (WGS) entry which is preliminary data.</text>
</comment>
<keyword evidence="2 5" id="KW-0812">Transmembrane</keyword>
<feature type="transmembrane region" description="Helical" evidence="5">
    <location>
        <begin position="16"/>
        <end position="35"/>
    </location>
</feature>
<feature type="transmembrane region" description="Helical" evidence="5">
    <location>
        <begin position="68"/>
        <end position="88"/>
    </location>
</feature>
<evidence type="ECO:0000256" key="2">
    <source>
        <dbReference type="ARBA" id="ARBA00022692"/>
    </source>
</evidence>
<dbReference type="Proteomes" id="UP000176725">
    <property type="component" value="Unassembled WGS sequence"/>
</dbReference>
<reference evidence="6 7" key="1">
    <citation type="journal article" date="2016" name="Nat. Commun.">
        <title>Thousands of microbial genomes shed light on interconnected biogeochemical processes in an aquifer system.</title>
        <authorList>
            <person name="Anantharaman K."/>
            <person name="Brown C.T."/>
            <person name="Hug L.A."/>
            <person name="Sharon I."/>
            <person name="Castelle C.J."/>
            <person name="Probst A.J."/>
            <person name="Thomas B.C."/>
            <person name="Singh A."/>
            <person name="Wilkins M.J."/>
            <person name="Karaoz U."/>
            <person name="Brodie E.L."/>
            <person name="Williams K.H."/>
            <person name="Hubbard S.S."/>
            <person name="Banfield J.F."/>
        </authorList>
    </citation>
    <scope>NUCLEOTIDE SEQUENCE [LARGE SCALE GENOMIC DNA]</scope>
</reference>
<proteinExistence type="predicted"/>
<dbReference type="GO" id="GO:0016020">
    <property type="term" value="C:membrane"/>
    <property type="evidence" value="ECO:0007669"/>
    <property type="project" value="UniProtKB-SubCell"/>
</dbReference>
<feature type="transmembrane region" description="Helical" evidence="5">
    <location>
        <begin position="42"/>
        <end position="62"/>
    </location>
</feature>
<keyword evidence="3 5" id="KW-1133">Transmembrane helix</keyword>
<organism evidence="6 7">
    <name type="scientific">Candidatus Woesebacteria bacterium RIFCSPLOWO2_01_FULL_39_25</name>
    <dbReference type="NCBI Taxonomy" id="1802521"/>
    <lineage>
        <taxon>Bacteria</taxon>
        <taxon>Candidatus Woeseibacteriota</taxon>
    </lineage>
</organism>
<protein>
    <recommendedName>
        <fullName evidence="8">DUF4870 domain-containing protein</fullName>
    </recommendedName>
</protein>
<dbReference type="EMBL" id="MGHH01000015">
    <property type="protein sequence ID" value="OGM63760.1"/>
    <property type="molecule type" value="Genomic_DNA"/>
</dbReference>
<accession>A0A1F8BIG5</accession>
<dbReference type="PANTHER" id="PTHR36460">
    <property type="entry name" value="UPF0132 DOMAIN PROTEIN (AFU_ORTHOLOGUE AFUA_3G10255)"/>
    <property type="match status" value="1"/>
</dbReference>
<evidence type="ECO:0000256" key="5">
    <source>
        <dbReference type="SAM" id="Phobius"/>
    </source>
</evidence>
<keyword evidence="4 5" id="KW-0472">Membrane</keyword>
<sequence>MVMAGDVKGTGLPKNTAAALSYVLGPITGVLFYVLEKDPFVRFHAMQSIVVFTLLFVLQWVFGLTLVLLPLVPLLSVLGFALWLLLIYKAWQGQEWEVPVVGKYARKFMKKA</sequence>